<dbReference type="InParanoid" id="K5W5V3"/>
<keyword evidence="3" id="KW-1185">Reference proteome</keyword>
<dbReference type="OrthoDB" id="10660757at2759"/>
<proteinExistence type="predicted"/>
<evidence type="ECO:0000313" key="2">
    <source>
        <dbReference type="EMBL" id="EKM54319.1"/>
    </source>
</evidence>
<organism evidence="2 3">
    <name type="scientific">Phanerochaete carnosa (strain HHB-10118-sp)</name>
    <name type="common">White-rot fungus</name>
    <name type="synonym">Peniophora carnosa</name>
    <dbReference type="NCBI Taxonomy" id="650164"/>
    <lineage>
        <taxon>Eukaryota</taxon>
        <taxon>Fungi</taxon>
        <taxon>Dikarya</taxon>
        <taxon>Basidiomycota</taxon>
        <taxon>Agaricomycotina</taxon>
        <taxon>Agaricomycetes</taxon>
        <taxon>Polyporales</taxon>
        <taxon>Phanerochaetaceae</taxon>
        <taxon>Phanerochaete</taxon>
    </lineage>
</organism>
<accession>K5W5V3</accession>
<dbReference type="RefSeq" id="XP_007397017.1">
    <property type="nucleotide sequence ID" value="XM_007396955.1"/>
</dbReference>
<dbReference type="KEGG" id="pco:PHACADRAFT_174812"/>
<dbReference type="Proteomes" id="UP000008370">
    <property type="component" value="Unassembled WGS sequence"/>
</dbReference>
<feature type="region of interest" description="Disordered" evidence="1">
    <location>
        <begin position="34"/>
        <end position="53"/>
    </location>
</feature>
<evidence type="ECO:0000313" key="3">
    <source>
        <dbReference type="Proteomes" id="UP000008370"/>
    </source>
</evidence>
<dbReference type="AlphaFoldDB" id="K5W5V3"/>
<dbReference type="EMBL" id="JH930473">
    <property type="protein sequence ID" value="EKM54319.1"/>
    <property type="molecule type" value="Genomic_DNA"/>
</dbReference>
<sequence>MASLRSAFTLSYSPPLRCSLASSNLPLTSKAATLPMRESKPPEDASPNSALPKLALSSPMNSFHVSLSPSTSVDITAAYSPSLLYSPFQRPHAPTPGSVESRLFAYAHSDVDHHDVEHRTDFLTPAMYDRSLCRLSTNHSLEGILRSPSSPFCRPRAPTPGSLASISPHFEMEDTPSSFRRLIWIQFHPSRCDDCRAIHIFSCCSQWFERE</sequence>
<protein>
    <submittedName>
        <fullName evidence="2">Uncharacterized protein</fullName>
    </submittedName>
</protein>
<evidence type="ECO:0000256" key="1">
    <source>
        <dbReference type="SAM" id="MobiDB-lite"/>
    </source>
</evidence>
<name>K5W5V3_PHACS</name>
<dbReference type="HOGENOM" id="CLU_1305246_0_0_1"/>
<dbReference type="GeneID" id="18909692"/>
<reference evidence="2 3" key="1">
    <citation type="journal article" date="2012" name="BMC Genomics">
        <title>Comparative genomics of the white-rot fungi, Phanerochaete carnosa and P. chrysosporium, to elucidate the genetic basis of the distinct wood types they colonize.</title>
        <authorList>
            <person name="Suzuki H."/>
            <person name="MacDonald J."/>
            <person name="Syed K."/>
            <person name="Salamov A."/>
            <person name="Hori C."/>
            <person name="Aerts A."/>
            <person name="Henrissat B."/>
            <person name="Wiebenga A."/>
            <person name="vanKuyk P.A."/>
            <person name="Barry K."/>
            <person name="Lindquist E."/>
            <person name="LaButti K."/>
            <person name="Lapidus A."/>
            <person name="Lucas S."/>
            <person name="Coutinho P."/>
            <person name="Gong Y."/>
            <person name="Samejima M."/>
            <person name="Mahadevan R."/>
            <person name="Abou-Zaid M."/>
            <person name="de Vries R.P."/>
            <person name="Igarashi K."/>
            <person name="Yadav J.S."/>
            <person name="Grigoriev I.V."/>
            <person name="Master E.R."/>
        </authorList>
    </citation>
    <scope>NUCLEOTIDE SEQUENCE [LARGE SCALE GENOMIC DNA]</scope>
    <source>
        <strain evidence="2 3">HHB-10118-sp</strain>
    </source>
</reference>
<gene>
    <name evidence="2" type="ORF">PHACADRAFT_174812</name>
</gene>